<keyword evidence="2" id="KW-1185">Reference proteome</keyword>
<evidence type="ECO:0000313" key="1">
    <source>
        <dbReference type="EMBL" id="QQP56728.1"/>
    </source>
</evidence>
<dbReference type="EMBL" id="CP045890">
    <property type="protein sequence ID" value="QQP56728.1"/>
    <property type="molecule type" value="Genomic_DNA"/>
</dbReference>
<gene>
    <name evidence="1" type="ORF">FKW44_001484</name>
</gene>
<accession>A0A7T8KIT5</accession>
<reference evidence="2" key="1">
    <citation type="submission" date="2021-01" db="EMBL/GenBank/DDBJ databases">
        <title>Caligus Genome Assembly.</title>
        <authorList>
            <person name="Gallardo-Escarate C."/>
        </authorList>
    </citation>
    <scope>NUCLEOTIDE SEQUENCE [LARGE SCALE GENOMIC DNA]</scope>
</reference>
<sequence length="56" mass="5805">QQIRQLSPLQKSLAQKGIADASSVVQPGLDGDKYCDGSLGIGIFGEGGILGDQNLF</sequence>
<dbReference type="AlphaFoldDB" id="A0A7T8KIT5"/>
<organism evidence="1 2">
    <name type="scientific">Caligus rogercresseyi</name>
    <name type="common">Sea louse</name>
    <dbReference type="NCBI Taxonomy" id="217165"/>
    <lineage>
        <taxon>Eukaryota</taxon>
        <taxon>Metazoa</taxon>
        <taxon>Ecdysozoa</taxon>
        <taxon>Arthropoda</taxon>
        <taxon>Crustacea</taxon>
        <taxon>Multicrustacea</taxon>
        <taxon>Hexanauplia</taxon>
        <taxon>Copepoda</taxon>
        <taxon>Siphonostomatoida</taxon>
        <taxon>Caligidae</taxon>
        <taxon>Caligus</taxon>
    </lineage>
</organism>
<feature type="non-terminal residue" evidence="1">
    <location>
        <position position="1"/>
    </location>
</feature>
<proteinExistence type="predicted"/>
<dbReference type="Proteomes" id="UP000595437">
    <property type="component" value="Chromosome 1"/>
</dbReference>
<name>A0A7T8KIT5_CALRO</name>
<evidence type="ECO:0000313" key="2">
    <source>
        <dbReference type="Proteomes" id="UP000595437"/>
    </source>
</evidence>
<protein>
    <submittedName>
        <fullName evidence="1">Uncharacterized protein</fullName>
    </submittedName>
</protein>